<dbReference type="EMBL" id="HG793126">
    <property type="protein sequence ID" value="CDK26138.1"/>
    <property type="molecule type" value="Genomic_DNA"/>
</dbReference>
<dbReference type="InterPro" id="IPR020472">
    <property type="entry name" value="WD40_PAC1"/>
</dbReference>
<dbReference type="PROSITE" id="PS50294">
    <property type="entry name" value="WD_REPEATS_REGION"/>
    <property type="match status" value="4"/>
</dbReference>
<keyword evidence="9" id="KW-0677">Repeat</keyword>
<dbReference type="STRING" id="1382522.W6MJI6"/>
<dbReference type="Proteomes" id="UP000019384">
    <property type="component" value="Unassembled WGS sequence"/>
</dbReference>
<feature type="repeat" description="WD" evidence="11">
    <location>
        <begin position="269"/>
        <end position="301"/>
    </location>
</feature>
<dbReference type="GO" id="GO:0002098">
    <property type="term" value="P:tRNA wobble uridine modification"/>
    <property type="evidence" value="ECO:0007669"/>
    <property type="project" value="EnsemblFungi"/>
</dbReference>
<organism evidence="13 14">
    <name type="scientific">Kuraishia capsulata CBS 1993</name>
    <dbReference type="NCBI Taxonomy" id="1382522"/>
    <lineage>
        <taxon>Eukaryota</taxon>
        <taxon>Fungi</taxon>
        <taxon>Dikarya</taxon>
        <taxon>Ascomycota</taxon>
        <taxon>Saccharomycotina</taxon>
        <taxon>Pichiomycetes</taxon>
        <taxon>Pichiales</taxon>
        <taxon>Pichiaceae</taxon>
        <taxon>Kuraishia</taxon>
    </lineage>
</organism>
<dbReference type="InterPro" id="IPR015943">
    <property type="entry name" value="WD40/YVTN_repeat-like_dom_sf"/>
</dbReference>
<dbReference type="InterPro" id="IPR036322">
    <property type="entry name" value="WD40_repeat_dom_sf"/>
</dbReference>
<dbReference type="SMART" id="SM00320">
    <property type="entry name" value="WD40"/>
    <property type="match status" value="12"/>
</dbReference>
<dbReference type="HOGENOM" id="CLU_006430_0_0_1"/>
<dbReference type="UniPathway" id="UPA00988"/>
<evidence type="ECO:0000256" key="11">
    <source>
        <dbReference type="PROSITE-ProRule" id="PRU00221"/>
    </source>
</evidence>
<accession>W6MJI6</accession>
<evidence type="ECO:0000313" key="13">
    <source>
        <dbReference type="EMBL" id="CDK26138.1"/>
    </source>
</evidence>
<dbReference type="GeneID" id="34519534"/>
<keyword evidence="14" id="KW-1185">Reference proteome</keyword>
<dbReference type="PANTHER" id="PTHR44111">
    <property type="entry name" value="ELONGATOR COMPLEX PROTEIN 2"/>
    <property type="match status" value="1"/>
</dbReference>
<dbReference type="GO" id="GO:0033588">
    <property type="term" value="C:elongator holoenzyme complex"/>
    <property type="evidence" value="ECO:0007669"/>
    <property type="project" value="EnsemblFungi"/>
</dbReference>
<evidence type="ECO:0000256" key="5">
    <source>
        <dbReference type="ARBA" id="ARBA00020267"/>
    </source>
</evidence>
<evidence type="ECO:0000256" key="7">
    <source>
        <dbReference type="ARBA" id="ARBA00022574"/>
    </source>
</evidence>
<evidence type="ECO:0000256" key="10">
    <source>
        <dbReference type="ARBA" id="ARBA00023242"/>
    </source>
</evidence>
<proteinExistence type="inferred from homology"/>
<evidence type="ECO:0000256" key="2">
    <source>
        <dbReference type="ARBA" id="ARBA00004496"/>
    </source>
</evidence>
<dbReference type="InterPro" id="IPR001680">
    <property type="entry name" value="WD40_rpt"/>
</dbReference>
<name>W6MJI6_9ASCO</name>
<evidence type="ECO:0000256" key="8">
    <source>
        <dbReference type="ARBA" id="ARBA00022694"/>
    </source>
</evidence>
<evidence type="ECO:0000256" key="9">
    <source>
        <dbReference type="ARBA" id="ARBA00022737"/>
    </source>
</evidence>
<dbReference type="SUPFAM" id="SSF50998">
    <property type="entry name" value="Quinoprotein alcohol dehydrogenase-like"/>
    <property type="match status" value="1"/>
</dbReference>
<reference evidence="13" key="1">
    <citation type="submission" date="2013-12" db="EMBL/GenBank/DDBJ databases">
        <authorList>
            <person name="Genoscope - CEA"/>
        </authorList>
    </citation>
    <scope>NUCLEOTIDE SEQUENCE</scope>
    <source>
        <strain evidence="13">CBS 1993</strain>
    </source>
</reference>
<dbReference type="Pfam" id="PF00400">
    <property type="entry name" value="WD40"/>
    <property type="match status" value="7"/>
</dbReference>
<dbReference type="AlphaFoldDB" id="W6MJI6"/>
<keyword evidence="8" id="KW-0819">tRNA processing</keyword>
<feature type="region of interest" description="Disordered" evidence="12">
    <location>
        <begin position="489"/>
        <end position="514"/>
    </location>
</feature>
<keyword evidence="10" id="KW-0539">Nucleus</keyword>
<dbReference type="GO" id="GO:0008017">
    <property type="term" value="F:microtubule binding"/>
    <property type="evidence" value="ECO:0007669"/>
    <property type="project" value="EnsemblFungi"/>
</dbReference>
<protein>
    <recommendedName>
        <fullName evidence="5">Elongator complex protein 2</fullName>
    </recommendedName>
</protein>
<dbReference type="InterPro" id="IPR011047">
    <property type="entry name" value="Quinoprotein_ADH-like_sf"/>
</dbReference>
<feature type="repeat" description="WD" evidence="11">
    <location>
        <begin position="51"/>
        <end position="91"/>
    </location>
</feature>
<dbReference type="Gene3D" id="2.130.10.10">
    <property type="entry name" value="YVTN repeat-like/Quinoprotein amine dehydrogenase"/>
    <property type="match status" value="4"/>
</dbReference>
<evidence type="ECO:0000256" key="4">
    <source>
        <dbReference type="ARBA" id="ARBA00005881"/>
    </source>
</evidence>
<dbReference type="GO" id="GO:0005737">
    <property type="term" value="C:cytoplasm"/>
    <property type="evidence" value="ECO:0007669"/>
    <property type="project" value="UniProtKB-SubCell"/>
</dbReference>
<dbReference type="SUPFAM" id="SSF50978">
    <property type="entry name" value="WD40 repeat-like"/>
    <property type="match status" value="1"/>
</dbReference>
<sequence length="776" mass="86084">MVFLQGIFVGANKELNSTSYSTETGLLVYGAGRTLAVWNPTDASNRILGTLKGHTAEVTCVRWLNSKTLLSGSEDHTVKVWSYNPDEEADDIIQRFKLTKELNQHTGSLITLETLPGIFATGAADGQICLFSGLELAGKFTVNANFYPLALSLLKLNDGYILFVGGTNKKLYVYSFGLENDEIINLEQKYALEGHEDWIKTITVKQESEGEYLIATGSQDRHIRLWKLNLDDKIDDSDKDTTKLRLLSNKQYKFEVGSTRCSISFDTILMGHEDWISTLVWHPTQLTLLSSSADTSVIIWEPDTISGVWVARTRLGELSIKGASTATGASGGFWSAQWIFGAGSQFILTHGKTGSWRLWKSSESTDSFEQLAAVTGATRAVTDLSWSQNGEYLLTTSLDQTTRLFAQSTTGKQWHEFARPQIHGYDMVSVASMHGAKFVSAGDEKIIRVFEEPKSVALMLERLCDVHESNVEVMPQSASLPVLGLSNKAETDESQMETNGDDDEENGPADENGQSFDILNEVTAVPLEDHLQRHTLWPEVEKLYGHGYEITTLAVSPDQKLVASACRSNSVAHSVIRIFQTSNWQPLAPLNAGHELTITRLKFSPDSKYLLSVSRDRQLSVWVREEGLEFRLLKLQKKAHTRILWDCAWLPQTVTKTKFFTASRDKTVKLWKIIDSDLEIVSSVKLADSVTAIAVLDRDDDGKVILAAGLDNGSISIFRVDPETGDFSLQEELINSITPALRVSRLSFRPSINGTLIELAAASDDTTTRIYSVETN</sequence>
<gene>
    <name evidence="13" type="ORF">KUCA_T00002109001</name>
</gene>
<dbReference type="GO" id="GO:0005634">
    <property type="term" value="C:nucleus"/>
    <property type="evidence" value="ECO:0007669"/>
    <property type="project" value="UniProtKB-SubCell"/>
</dbReference>
<feature type="compositionally biased region" description="Acidic residues" evidence="12">
    <location>
        <begin position="492"/>
        <end position="508"/>
    </location>
</feature>
<keyword evidence="7 11" id="KW-0853">WD repeat</keyword>
<dbReference type="PANTHER" id="PTHR44111:SF1">
    <property type="entry name" value="ELONGATOR COMPLEX PROTEIN 2"/>
    <property type="match status" value="1"/>
</dbReference>
<dbReference type="PROSITE" id="PS50082">
    <property type="entry name" value="WD_REPEATS_2"/>
    <property type="match status" value="4"/>
</dbReference>
<evidence type="ECO:0000256" key="6">
    <source>
        <dbReference type="ARBA" id="ARBA00022490"/>
    </source>
</evidence>
<feature type="repeat" description="WD" evidence="11">
    <location>
        <begin position="192"/>
        <end position="236"/>
    </location>
</feature>
<dbReference type="GO" id="GO:0006357">
    <property type="term" value="P:regulation of transcription by RNA polymerase II"/>
    <property type="evidence" value="ECO:0007669"/>
    <property type="project" value="EnsemblFungi"/>
</dbReference>
<reference evidence="13" key="2">
    <citation type="submission" date="2014-02" db="EMBL/GenBank/DDBJ databases">
        <title>Complete DNA sequence of /Kuraishia capsulata/ illustrates novel genomic features among budding yeasts (/Saccharomycotina/).</title>
        <authorList>
            <person name="Morales L."/>
            <person name="Noel B."/>
            <person name="Porcel B."/>
            <person name="Marcet-Houben M."/>
            <person name="Hullo M-F."/>
            <person name="Sacerdot C."/>
            <person name="Tekaia F."/>
            <person name="Leh-Louis V."/>
            <person name="Despons L."/>
            <person name="Khanna V."/>
            <person name="Aury J-M."/>
            <person name="Barbe V."/>
            <person name="Couloux A."/>
            <person name="Labadie K."/>
            <person name="Pelletier E."/>
            <person name="Souciet J-L."/>
            <person name="Boekhout T."/>
            <person name="Gabaldon T."/>
            <person name="Wincker P."/>
            <person name="Dujon B."/>
        </authorList>
    </citation>
    <scope>NUCLEOTIDE SEQUENCE</scope>
    <source>
        <strain evidence="13">CBS 1993</strain>
    </source>
</reference>
<comment type="subcellular location">
    <subcellularLocation>
        <location evidence="2">Cytoplasm</location>
    </subcellularLocation>
    <subcellularLocation>
        <location evidence="1">Nucleus</location>
    </subcellularLocation>
</comment>
<keyword evidence="6" id="KW-0963">Cytoplasm</keyword>
<dbReference type="InterPro" id="IPR037289">
    <property type="entry name" value="Elp2"/>
</dbReference>
<evidence type="ECO:0000256" key="3">
    <source>
        <dbReference type="ARBA" id="ARBA00005043"/>
    </source>
</evidence>
<feature type="repeat" description="WD" evidence="11">
    <location>
        <begin position="591"/>
        <end position="622"/>
    </location>
</feature>
<dbReference type="PRINTS" id="PR00320">
    <property type="entry name" value="GPROTEINBRPT"/>
</dbReference>
<comment type="pathway">
    <text evidence="3">tRNA modification; 5-methoxycarbonylmethyl-2-thiouridine-tRNA biosynthesis.</text>
</comment>
<dbReference type="GO" id="GO:0032447">
    <property type="term" value="P:protein urmylation"/>
    <property type="evidence" value="ECO:0007669"/>
    <property type="project" value="EnsemblFungi"/>
</dbReference>
<dbReference type="RefSeq" id="XP_022458146.1">
    <property type="nucleotide sequence ID" value="XM_022604357.1"/>
</dbReference>
<comment type="similarity">
    <text evidence="4">Belongs to the WD repeat ELP2 family.</text>
</comment>
<evidence type="ECO:0000313" key="14">
    <source>
        <dbReference type="Proteomes" id="UP000019384"/>
    </source>
</evidence>
<evidence type="ECO:0000256" key="1">
    <source>
        <dbReference type="ARBA" id="ARBA00004123"/>
    </source>
</evidence>
<dbReference type="OrthoDB" id="27911at2759"/>
<evidence type="ECO:0000256" key="12">
    <source>
        <dbReference type="SAM" id="MobiDB-lite"/>
    </source>
</evidence>
<dbReference type="FunFam" id="2.130.10.10:FF:000400">
    <property type="entry name" value="Elongator acetyltransferase complex subunit 2"/>
    <property type="match status" value="1"/>
</dbReference>